<organism evidence="7 8">
    <name type="scientific">Xylanimonas ulmi</name>
    <dbReference type="NCBI Taxonomy" id="228973"/>
    <lineage>
        <taxon>Bacteria</taxon>
        <taxon>Bacillati</taxon>
        <taxon>Actinomycetota</taxon>
        <taxon>Actinomycetes</taxon>
        <taxon>Micrococcales</taxon>
        <taxon>Promicromonosporaceae</taxon>
        <taxon>Xylanimonas</taxon>
    </lineage>
</organism>
<reference evidence="7 8" key="1">
    <citation type="submission" date="2019-02" db="EMBL/GenBank/DDBJ databases">
        <title>Sequencing the genomes of 1000 actinobacteria strains.</title>
        <authorList>
            <person name="Klenk H.-P."/>
        </authorList>
    </citation>
    <scope>NUCLEOTIDE SEQUENCE [LARGE SCALE GENOMIC DNA]</scope>
    <source>
        <strain evidence="7 8">DSM 16932</strain>
    </source>
</reference>
<feature type="domain" description="Ketopantoate reductase N-terminal" evidence="5">
    <location>
        <begin position="1"/>
        <end position="141"/>
    </location>
</feature>
<dbReference type="InterPro" id="IPR008927">
    <property type="entry name" value="6-PGluconate_DH-like_C_sf"/>
</dbReference>
<comment type="function">
    <text evidence="4">Catalyzes the NADPH-dependent reduction of ketopantoate into pantoic acid.</text>
</comment>
<dbReference type="InterPro" id="IPR051402">
    <property type="entry name" value="KPR-Related"/>
</dbReference>
<evidence type="ECO:0000256" key="2">
    <source>
        <dbReference type="ARBA" id="ARBA00022857"/>
    </source>
</evidence>
<dbReference type="GO" id="GO:0015940">
    <property type="term" value="P:pantothenate biosynthetic process"/>
    <property type="evidence" value="ECO:0007669"/>
    <property type="project" value="UniProtKB-UniPathway"/>
</dbReference>
<dbReference type="InterPro" id="IPR013332">
    <property type="entry name" value="KPR_N"/>
</dbReference>
<evidence type="ECO:0000256" key="4">
    <source>
        <dbReference type="RuleBase" id="RU362068"/>
    </source>
</evidence>
<dbReference type="UniPathway" id="UPA00028">
    <property type="reaction ID" value="UER00004"/>
</dbReference>
<keyword evidence="2 4" id="KW-0521">NADP</keyword>
<dbReference type="Pfam" id="PF08546">
    <property type="entry name" value="ApbA_C"/>
    <property type="match status" value="1"/>
</dbReference>
<keyword evidence="4" id="KW-0566">Pantothenate biosynthesis</keyword>
<dbReference type="Gene3D" id="3.40.50.720">
    <property type="entry name" value="NAD(P)-binding Rossmann-like Domain"/>
    <property type="match status" value="1"/>
</dbReference>
<dbReference type="GO" id="GO:0005737">
    <property type="term" value="C:cytoplasm"/>
    <property type="evidence" value="ECO:0007669"/>
    <property type="project" value="TreeGrafter"/>
</dbReference>
<accession>A0A4Q7M167</accession>
<dbReference type="InterPro" id="IPR013752">
    <property type="entry name" value="KPA_reductase"/>
</dbReference>
<dbReference type="Pfam" id="PF02558">
    <property type="entry name" value="ApbA"/>
    <property type="match status" value="1"/>
</dbReference>
<evidence type="ECO:0000256" key="1">
    <source>
        <dbReference type="ARBA" id="ARBA00007870"/>
    </source>
</evidence>
<protein>
    <recommendedName>
        <fullName evidence="4">2-dehydropantoate 2-reductase</fullName>
        <ecNumber evidence="4">1.1.1.169</ecNumber>
    </recommendedName>
    <alternativeName>
        <fullName evidence="4">Ketopantoate reductase</fullName>
    </alternativeName>
</protein>
<dbReference type="PANTHER" id="PTHR21708:SF26">
    <property type="entry name" value="2-DEHYDROPANTOATE 2-REDUCTASE"/>
    <property type="match status" value="1"/>
</dbReference>
<evidence type="ECO:0000256" key="3">
    <source>
        <dbReference type="ARBA" id="ARBA00023002"/>
    </source>
</evidence>
<proteinExistence type="inferred from homology"/>
<keyword evidence="3 4" id="KW-0560">Oxidoreductase</keyword>
<dbReference type="Gene3D" id="1.10.1040.10">
    <property type="entry name" value="N-(1-d-carboxylethyl)-l-norvaline Dehydrogenase, domain 2"/>
    <property type="match status" value="1"/>
</dbReference>
<evidence type="ECO:0000313" key="7">
    <source>
        <dbReference type="EMBL" id="RZS61545.1"/>
    </source>
</evidence>
<name>A0A4Q7M167_9MICO</name>
<comment type="similarity">
    <text evidence="1 4">Belongs to the ketopantoate reductase family.</text>
</comment>
<dbReference type="SUPFAM" id="SSF48179">
    <property type="entry name" value="6-phosphogluconate dehydrogenase C-terminal domain-like"/>
    <property type="match status" value="1"/>
</dbReference>
<dbReference type="EC" id="1.1.1.169" evidence="4"/>
<comment type="pathway">
    <text evidence="4">Cofactor biosynthesis; (R)-pantothenate biosynthesis; (R)-pantoate from 3-methyl-2-oxobutanoate: step 2/2.</text>
</comment>
<keyword evidence="8" id="KW-1185">Reference proteome</keyword>
<gene>
    <name evidence="7" type="ORF">EV386_1852</name>
</gene>
<comment type="catalytic activity">
    <reaction evidence="4">
        <text>(R)-pantoate + NADP(+) = 2-dehydropantoate + NADPH + H(+)</text>
        <dbReference type="Rhea" id="RHEA:16233"/>
        <dbReference type="ChEBI" id="CHEBI:11561"/>
        <dbReference type="ChEBI" id="CHEBI:15378"/>
        <dbReference type="ChEBI" id="CHEBI:15980"/>
        <dbReference type="ChEBI" id="CHEBI:57783"/>
        <dbReference type="ChEBI" id="CHEBI:58349"/>
        <dbReference type="EC" id="1.1.1.169"/>
    </reaction>
</comment>
<evidence type="ECO:0000259" key="5">
    <source>
        <dbReference type="Pfam" id="PF02558"/>
    </source>
</evidence>
<feature type="domain" description="Ketopantoate reductase C-terminal" evidence="6">
    <location>
        <begin position="170"/>
        <end position="293"/>
    </location>
</feature>
<dbReference type="InterPro" id="IPR003710">
    <property type="entry name" value="ApbA"/>
</dbReference>
<dbReference type="AlphaFoldDB" id="A0A4Q7M167"/>
<dbReference type="SUPFAM" id="SSF51735">
    <property type="entry name" value="NAD(P)-binding Rossmann-fold domains"/>
    <property type="match status" value="1"/>
</dbReference>
<sequence>MGSVYASRLARGGHDVLVVDAWADHVRAIAERGLSVRGPDGAMTARVRAFEAPPARVVDLVVLAVKAADVVGAARGVAPLLGPHTLVLTIQNGLGSAQEVAGVLGPERLLVGVASGFGASLVGPGQVRHNAMRALRFGAYAPGAGPGAPQVERIARAWRQGGFDATAVDDVVATQWEKLICNVAYSAPCALTGLTVGEVMDHPHLGEVSRAAAVEAWETATAAKVRIDVADPVTHVREFGARLPDAKPSALLDHLAGRRSEIPVINGAIPREAAKVGLTAPVNATLTALVLAREDGL</sequence>
<dbReference type="NCBIfam" id="TIGR00745">
    <property type="entry name" value="apbA_panE"/>
    <property type="match status" value="1"/>
</dbReference>
<evidence type="ECO:0000259" key="6">
    <source>
        <dbReference type="Pfam" id="PF08546"/>
    </source>
</evidence>
<dbReference type="InterPro" id="IPR036291">
    <property type="entry name" value="NAD(P)-bd_dom_sf"/>
</dbReference>
<dbReference type="InterPro" id="IPR013328">
    <property type="entry name" value="6PGD_dom2"/>
</dbReference>
<dbReference type="Proteomes" id="UP000293852">
    <property type="component" value="Unassembled WGS sequence"/>
</dbReference>
<dbReference type="PANTHER" id="PTHR21708">
    <property type="entry name" value="PROBABLE 2-DEHYDROPANTOATE 2-REDUCTASE"/>
    <property type="match status" value="1"/>
</dbReference>
<evidence type="ECO:0000313" key="8">
    <source>
        <dbReference type="Proteomes" id="UP000293852"/>
    </source>
</evidence>
<comment type="caution">
    <text evidence="7">The sequence shown here is derived from an EMBL/GenBank/DDBJ whole genome shotgun (WGS) entry which is preliminary data.</text>
</comment>
<dbReference type="GO" id="GO:0008677">
    <property type="term" value="F:2-dehydropantoate 2-reductase activity"/>
    <property type="evidence" value="ECO:0007669"/>
    <property type="project" value="UniProtKB-EC"/>
</dbReference>
<dbReference type="EMBL" id="SGWX01000001">
    <property type="protein sequence ID" value="RZS61545.1"/>
    <property type="molecule type" value="Genomic_DNA"/>
</dbReference>